<name>A0AAD8F311_BIOPF</name>
<dbReference type="EMBL" id="JASAOG010000133">
    <property type="protein sequence ID" value="KAK0048783.1"/>
    <property type="molecule type" value="Genomic_DNA"/>
</dbReference>
<reference evidence="2" key="2">
    <citation type="submission" date="2023-04" db="EMBL/GenBank/DDBJ databases">
        <authorList>
            <person name="Bu L."/>
            <person name="Lu L."/>
            <person name="Laidemitt M.R."/>
            <person name="Zhang S.M."/>
            <person name="Mutuku M."/>
            <person name="Mkoji G."/>
            <person name="Steinauer M."/>
            <person name="Loker E.S."/>
        </authorList>
    </citation>
    <scope>NUCLEOTIDE SEQUENCE</scope>
    <source>
        <strain evidence="2">KasaAsao</strain>
        <tissue evidence="2">Whole Snail</tissue>
    </source>
</reference>
<protein>
    <submittedName>
        <fullName evidence="2">Uncharacterized protein</fullName>
    </submittedName>
</protein>
<keyword evidence="3" id="KW-1185">Reference proteome</keyword>
<dbReference type="AlphaFoldDB" id="A0AAD8F311"/>
<sequence>YEKLLASINVLDLVLTLIIPVLLVSGLMLFTLVAVVQGARRQNRLNGKQ</sequence>
<proteinExistence type="predicted"/>
<keyword evidence="1" id="KW-0812">Transmembrane</keyword>
<accession>A0AAD8F311</accession>
<feature type="non-terminal residue" evidence="2">
    <location>
        <position position="49"/>
    </location>
</feature>
<keyword evidence="1" id="KW-1133">Transmembrane helix</keyword>
<keyword evidence="1" id="KW-0472">Membrane</keyword>
<evidence type="ECO:0000313" key="2">
    <source>
        <dbReference type="EMBL" id="KAK0048783.1"/>
    </source>
</evidence>
<comment type="caution">
    <text evidence="2">The sequence shown here is derived from an EMBL/GenBank/DDBJ whole genome shotgun (WGS) entry which is preliminary data.</text>
</comment>
<reference evidence="2" key="1">
    <citation type="journal article" date="2023" name="PLoS Negl. Trop. Dis.">
        <title>A genome sequence for Biomphalaria pfeifferi, the major vector snail for the human-infecting parasite Schistosoma mansoni.</title>
        <authorList>
            <person name="Bu L."/>
            <person name="Lu L."/>
            <person name="Laidemitt M.R."/>
            <person name="Zhang S.M."/>
            <person name="Mutuku M."/>
            <person name="Mkoji G."/>
            <person name="Steinauer M."/>
            <person name="Loker E.S."/>
        </authorList>
    </citation>
    <scope>NUCLEOTIDE SEQUENCE</scope>
    <source>
        <strain evidence="2">KasaAsao</strain>
    </source>
</reference>
<evidence type="ECO:0000313" key="3">
    <source>
        <dbReference type="Proteomes" id="UP001233172"/>
    </source>
</evidence>
<dbReference type="Proteomes" id="UP001233172">
    <property type="component" value="Unassembled WGS sequence"/>
</dbReference>
<feature type="transmembrane region" description="Helical" evidence="1">
    <location>
        <begin position="13"/>
        <end position="36"/>
    </location>
</feature>
<organism evidence="2 3">
    <name type="scientific">Biomphalaria pfeifferi</name>
    <name type="common">Bloodfluke planorb</name>
    <name type="synonym">Freshwater snail</name>
    <dbReference type="NCBI Taxonomy" id="112525"/>
    <lineage>
        <taxon>Eukaryota</taxon>
        <taxon>Metazoa</taxon>
        <taxon>Spiralia</taxon>
        <taxon>Lophotrochozoa</taxon>
        <taxon>Mollusca</taxon>
        <taxon>Gastropoda</taxon>
        <taxon>Heterobranchia</taxon>
        <taxon>Euthyneura</taxon>
        <taxon>Panpulmonata</taxon>
        <taxon>Hygrophila</taxon>
        <taxon>Lymnaeoidea</taxon>
        <taxon>Planorbidae</taxon>
        <taxon>Biomphalaria</taxon>
    </lineage>
</organism>
<feature type="non-terminal residue" evidence="2">
    <location>
        <position position="1"/>
    </location>
</feature>
<evidence type="ECO:0000256" key="1">
    <source>
        <dbReference type="SAM" id="Phobius"/>
    </source>
</evidence>
<gene>
    <name evidence="2" type="ORF">Bpfe_021731</name>
</gene>